<protein>
    <submittedName>
        <fullName evidence="1">Uncharacterized protein</fullName>
    </submittedName>
</protein>
<proteinExistence type="predicted"/>
<gene>
    <name evidence="1" type="ORF">SAMN05421543_11549</name>
</gene>
<evidence type="ECO:0000313" key="1">
    <source>
        <dbReference type="EMBL" id="SFU95423.1"/>
    </source>
</evidence>
<reference evidence="2" key="1">
    <citation type="submission" date="2016-10" db="EMBL/GenBank/DDBJ databases">
        <authorList>
            <person name="Varghese N."/>
        </authorList>
    </citation>
    <scope>NUCLEOTIDE SEQUENCE [LARGE SCALE GENOMIC DNA]</scope>
    <source>
        <strain evidence="2">DSM 17980</strain>
    </source>
</reference>
<name>A0A1I7KDB4_9BACL</name>
<keyword evidence="2" id="KW-1185">Reference proteome</keyword>
<sequence length="378" mass="43451">MTARTLQLRPAAMRPQTLAKAQEMMRALYMHQRLTVDQLRDLTGVGSLNTVTRILDRTGYTGRRHHSGIRLYRGGRWRETHHVDVLHLNPHGVAEIEEVLGVNGWGYADRPNHMAPNNLLRALQMADVMAAAHRVGGTDLQWESVLYWLGRHRAWEPAQDADTSQARELKGAWRHRPAASGFIRRCSGKDLCVGLYLKSARGYANYVRRAFPEKLLDHFEPVLFLGLDSYERFFPMAMQTLYGAYQNLMILPYEYSLDHPTWMNAALHGDNTAVMQPMFQRLQAKGWNVQELHHHQIPFRWVMFNDSTTLHVDTTYGTTLGHMASLITMPANAARGVVRRVVFVVSEEEKQTLEKWRSMRGNYAPIEFRVINWSESTS</sequence>
<dbReference type="Proteomes" id="UP000183508">
    <property type="component" value="Unassembled WGS sequence"/>
</dbReference>
<accession>A0A1I7KDB4</accession>
<evidence type="ECO:0000313" key="2">
    <source>
        <dbReference type="Proteomes" id="UP000183508"/>
    </source>
</evidence>
<organism evidence="1 2">
    <name type="scientific">Alicyclobacillus macrosporangiidus</name>
    <dbReference type="NCBI Taxonomy" id="392015"/>
    <lineage>
        <taxon>Bacteria</taxon>
        <taxon>Bacillati</taxon>
        <taxon>Bacillota</taxon>
        <taxon>Bacilli</taxon>
        <taxon>Bacillales</taxon>
        <taxon>Alicyclobacillaceae</taxon>
        <taxon>Alicyclobacillus</taxon>
    </lineage>
</organism>
<dbReference type="EMBL" id="FPBV01000015">
    <property type="protein sequence ID" value="SFU95423.1"/>
    <property type="molecule type" value="Genomic_DNA"/>
</dbReference>
<dbReference type="STRING" id="392015.SAMN05421543_11549"/>
<dbReference type="AlphaFoldDB" id="A0A1I7KDB4"/>